<protein>
    <submittedName>
        <fullName evidence="6">Acyl-homoserine lactone (AHL) acylase PvdQ</fullName>
    </submittedName>
</protein>
<dbReference type="InterPro" id="IPR023343">
    <property type="entry name" value="Penicillin_amidase_dom1"/>
</dbReference>
<evidence type="ECO:0000256" key="5">
    <source>
        <dbReference type="SAM" id="MobiDB-lite"/>
    </source>
</evidence>
<dbReference type="AlphaFoldDB" id="A0A1H7JAI6"/>
<evidence type="ECO:0000256" key="4">
    <source>
        <dbReference type="ARBA" id="ARBA00023145"/>
    </source>
</evidence>
<dbReference type="RefSeq" id="WP_091098680.1">
    <property type="nucleotide sequence ID" value="NZ_FOBF01000002.1"/>
</dbReference>
<feature type="region of interest" description="Disordered" evidence="5">
    <location>
        <begin position="659"/>
        <end position="717"/>
    </location>
</feature>
<gene>
    <name evidence="6" type="ORF">SAMN05660976_01065</name>
</gene>
<dbReference type="Gene3D" id="1.10.1400.10">
    <property type="match status" value="1"/>
</dbReference>
<dbReference type="Gene3D" id="1.10.439.10">
    <property type="entry name" value="Penicillin Amidohydrolase, domain 1"/>
    <property type="match status" value="1"/>
</dbReference>
<evidence type="ECO:0000313" key="6">
    <source>
        <dbReference type="EMBL" id="SEK71658.1"/>
    </source>
</evidence>
<dbReference type="Gene3D" id="2.30.120.10">
    <property type="match status" value="1"/>
</dbReference>
<dbReference type="Proteomes" id="UP000198953">
    <property type="component" value="Unassembled WGS sequence"/>
</dbReference>
<reference evidence="6 7" key="1">
    <citation type="submission" date="2016-10" db="EMBL/GenBank/DDBJ databases">
        <authorList>
            <person name="de Groot N.N."/>
        </authorList>
    </citation>
    <scope>NUCLEOTIDE SEQUENCE [LARGE SCALE GENOMIC DNA]</scope>
    <source>
        <strain evidence="6 7">DSM 43357</strain>
    </source>
</reference>
<name>A0A1H7JAI6_9ACTN</name>
<dbReference type="PANTHER" id="PTHR34218">
    <property type="entry name" value="PEPTIDASE S45 PENICILLIN AMIDASE"/>
    <property type="match status" value="1"/>
</dbReference>
<feature type="compositionally biased region" description="Low complexity" evidence="5">
    <location>
        <begin position="682"/>
        <end position="717"/>
    </location>
</feature>
<evidence type="ECO:0000256" key="1">
    <source>
        <dbReference type="ARBA" id="ARBA00006586"/>
    </source>
</evidence>
<proteinExistence type="inferred from homology"/>
<keyword evidence="7" id="KW-1185">Reference proteome</keyword>
<sequence length="717" mass="76089">MNSQGAVRIERDEWGVAYVTAREERDIFFGLGYAQASDLLHELLGQYKLVRGELSSVLGEAALERDTEALRWGYLAQARADYARAAPAMRARYAAFVAGIDRYLRDHPGEVPAWAPPLEPALPIAAMRALVQHWATADGRAVLAAAGIGSAPAVERGSNAWALLPQRTADGATYLLSDPHLPLGGLFGEFVPPPAWIAAAMPRGGFAGHEVVARAGELSITGVVAAGTLLPLIGHGAHCAWGLTTGGPAVSDAYRIRVEPHDELAWRCDGELRQIDRRSEWIAVAGRAEPLEVVVETVELNGARTPVIARADGCAYAVSTAYAEDLWRLDEQLLAMYRARDIDELKAAFEPCVFLPQNVVAADVHGDAWYVRAGHAPRRPAQPDRNVPLDADDAAGVWQGWYELDELVQHRGSKTGFLQNCNTAPDTLTGPHPYPAIDLTAYPPVLVNDRPGRSNTRGDRAVELLASTFGADLDDAVAIALDDLWPETAAWQRALSQALRVTPPDAADRPFARLLLAFDGRAHATSPGALGWLLWREQVCDLPAEPGEGAELTATVLAGRALTPAQEGLLRRALAAAAERMRGTPHGLGTALGEVLRFGAAAGGGAAFLAHRPVAGEDLPLVAPLRVAMYSDVDPGSGRARAYFGGPSLRLTRLGPDGVRSWSAVEPGRREGRGGGHSAGQDLSAGGRLRALAPADAPPGTLTLEAELTPTAAPDAG</sequence>
<comment type="similarity">
    <text evidence="1">Belongs to the peptidase S45 family.</text>
</comment>
<keyword evidence="2" id="KW-0732">Signal</keyword>
<dbReference type="EMBL" id="FOBF01000002">
    <property type="protein sequence ID" value="SEK71658.1"/>
    <property type="molecule type" value="Genomic_DNA"/>
</dbReference>
<keyword evidence="4" id="KW-0865">Zymogen</keyword>
<dbReference type="PANTHER" id="PTHR34218:SF3">
    <property type="entry name" value="ACYL-HOMOSERINE LACTONE ACYLASE PVDQ"/>
    <property type="match status" value="1"/>
</dbReference>
<dbReference type="InterPro" id="IPR002692">
    <property type="entry name" value="S45"/>
</dbReference>
<dbReference type="SUPFAM" id="SSF56235">
    <property type="entry name" value="N-terminal nucleophile aminohydrolases (Ntn hydrolases)"/>
    <property type="match status" value="1"/>
</dbReference>
<accession>A0A1H7JAI6</accession>
<evidence type="ECO:0000256" key="3">
    <source>
        <dbReference type="ARBA" id="ARBA00022801"/>
    </source>
</evidence>
<evidence type="ECO:0000313" key="7">
    <source>
        <dbReference type="Proteomes" id="UP000198953"/>
    </source>
</evidence>
<dbReference type="GO" id="GO:0016811">
    <property type="term" value="F:hydrolase activity, acting on carbon-nitrogen (but not peptide) bonds, in linear amides"/>
    <property type="evidence" value="ECO:0007669"/>
    <property type="project" value="InterPro"/>
</dbReference>
<dbReference type="InterPro" id="IPR029055">
    <property type="entry name" value="Ntn_hydrolases_N"/>
</dbReference>
<organism evidence="6 7">
    <name type="scientific">Nonomuraea pusilla</name>
    <dbReference type="NCBI Taxonomy" id="46177"/>
    <lineage>
        <taxon>Bacteria</taxon>
        <taxon>Bacillati</taxon>
        <taxon>Actinomycetota</taxon>
        <taxon>Actinomycetes</taxon>
        <taxon>Streptosporangiales</taxon>
        <taxon>Streptosporangiaceae</taxon>
        <taxon>Nonomuraea</taxon>
    </lineage>
</organism>
<dbReference type="GO" id="GO:0017000">
    <property type="term" value="P:antibiotic biosynthetic process"/>
    <property type="evidence" value="ECO:0007669"/>
    <property type="project" value="InterPro"/>
</dbReference>
<dbReference type="OrthoDB" id="9759796at2"/>
<dbReference type="Gene3D" id="3.60.20.10">
    <property type="entry name" value="Glutamine Phosphoribosylpyrophosphate, subunit 1, domain 1"/>
    <property type="match status" value="1"/>
</dbReference>
<evidence type="ECO:0000256" key="2">
    <source>
        <dbReference type="ARBA" id="ARBA00022729"/>
    </source>
</evidence>
<dbReference type="Pfam" id="PF01804">
    <property type="entry name" value="Penicil_amidase"/>
    <property type="match status" value="1"/>
</dbReference>
<keyword evidence="3" id="KW-0378">Hydrolase</keyword>
<dbReference type="InterPro" id="IPR043147">
    <property type="entry name" value="Penicillin_amidase_A-knob"/>
</dbReference>
<dbReference type="STRING" id="46177.SAMN05660976_01065"/>
<dbReference type="InterPro" id="IPR043146">
    <property type="entry name" value="Penicillin_amidase_N_B-knob"/>
</dbReference>